<dbReference type="Pfam" id="PF07670">
    <property type="entry name" value="Gate"/>
    <property type="match status" value="1"/>
</dbReference>
<protein>
    <submittedName>
        <fullName evidence="3">Spore maturation protein B</fullName>
    </submittedName>
</protein>
<proteinExistence type="predicted"/>
<dbReference type="AlphaFoldDB" id="A0A562J998"/>
<evidence type="ECO:0000256" key="1">
    <source>
        <dbReference type="SAM" id="Phobius"/>
    </source>
</evidence>
<reference evidence="3 4" key="1">
    <citation type="submission" date="2019-07" db="EMBL/GenBank/DDBJ databases">
        <title>Genomic Encyclopedia of Type Strains, Phase I: the one thousand microbial genomes (KMG-I) project.</title>
        <authorList>
            <person name="Kyrpides N."/>
        </authorList>
    </citation>
    <scope>NUCLEOTIDE SEQUENCE [LARGE SCALE GENOMIC DNA]</scope>
    <source>
        <strain evidence="3 4">DSM 13558</strain>
    </source>
</reference>
<keyword evidence="1" id="KW-0812">Transmembrane</keyword>
<accession>A0A562J998</accession>
<dbReference type="EMBL" id="VLKH01000005">
    <property type="protein sequence ID" value="TWH79729.1"/>
    <property type="molecule type" value="Genomic_DNA"/>
</dbReference>
<dbReference type="InterPro" id="IPR052549">
    <property type="entry name" value="SpmB"/>
</dbReference>
<sequence length="172" mass="18323">MNFSDLIMPFVVGGILFYGIIADVDIYSAFIEGAMDGAKSAFKVFPYILAVIFAINLFIHSGAEEFIVSMLRPVTDILGFPPELLSLAVIKPLSGGGSLGVFQSILDNYGADSFIGRSASILMGSSETIFYTTAVYFGAVGITNTRHTVKVGLMAHGASIFAALVVGRLMFM</sequence>
<dbReference type="PANTHER" id="PTHR35793">
    <property type="entry name" value="INNER MEMBRANE PROTEIN YJIG"/>
    <property type="match status" value="1"/>
</dbReference>
<keyword evidence="4" id="KW-1185">Reference proteome</keyword>
<evidence type="ECO:0000313" key="3">
    <source>
        <dbReference type="EMBL" id="TWH79729.1"/>
    </source>
</evidence>
<evidence type="ECO:0000313" key="4">
    <source>
        <dbReference type="Proteomes" id="UP000315343"/>
    </source>
</evidence>
<keyword evidence="1" id="KW-1133">Transmembrane helix</keyword>
<gene>
    <name evidence="3" type="ORF">LY60_02046</name>
</gene>
<keyword evidence="1" id="KW-0472">Membrane</keyword>
<dbReference type="PANTHER" id="PTHR35793:SF2">
    <property type="entry name" value="INNER MEMBRANE PROTEIN YJIG"/>
    <property type="match status" value="1"/>
</dbReference>
<feature type="transmembrane region" description="Helical" evidence="1">
    <location>
        <begin position="153"/>
        <end position="171"/>
    </location>
</feature>
<evidence type="ECO:0000259" key="2">
    <source>
        <dbReference type="Pfam" id="PF07670"/>
    </source>
</evidence>
<feature type="transmembrane region" description="Helical" evidence="1">
    <location>
        <begin position="44"/>
        <end position="63"/>
    </location>
</feature>
<feature type="transmembrane region" description="Helical" evidence="1">
    <location>
        <begin position="6"/>
        <end position="24"/>
    </location>
</feature>
<dbReference type="InterPro" id="IPR011642">
    <property type="entry name" value="Gate_dom"/>
</dbReference>
<dbReference type="OrthoDB" id="9805623at2"/>
<name>A0A562J998_9FIRM</name>
<dbReference type="RefSeq" id="WP_145082966.1">
    <property type="nucleotide sequence ID" value="NZ_DAMBUX010000001.1"/>
</dbReference>
<dbReference type="Proteomes" id="UP000315343">
    <property type="component" value="Unassembled WGS sequence"/>
</dbReference>
<comment type="caution">
    <text evidence="3">The sequence shown here is derived from an EMBL/GenBank/DDBJ whole genome shotgun (WGS) entry which is preliminary data.</text>
</comment>
<organism evidence="3 4">
    <name type="scientific">Sedimentibacter saalensis</name>
    <dbReference type="NCBI Taxonomy" id="130788"/>
    <lineage>
        <taxon>Bacteria</taxon>
        <taxon>Bacillati</taxon>
        <taxon>Bacillota</taxon>
        <taxon>Tissierellia</taxon>
        <taxon>Sedimentibacter</taxon>
    </lineage>
</organism>
<dbReference type="GO" id="GO:0005886">
    <property type="term" value="C:plasma membrane"/>
    <property type="evidence" value="ECO:0007669"/>
    <property type="project" value="TreeGrafter"/>
</dbReference>
<feature type="domain" description="Nucleoside transporter/FeoB GTPase Gate" evidence="2">
    <location>
        <begin position="41"/>
        <end position="142"/>
    </location>
</feature>